<feature type="region of interest" description="Disordered" evidence="7">
    <location>
        <begin position="1022"/>
        <end position="1045"/>
    </location>
</feature>
<dbReference type="SUPFAM" id="SSF69989">
    <property type="entry name" value="C-terminal domain of PLC-beta"/>
    <property type="match status" value="1"/>
</dbReference>
<dbReference type="PROSITE" id="PS50008">
    <property type="entry name" value="PIPLC_Y_DOMAIN"/>
    <property type="match status" value="1"/>
</dbReference>
<dbReference type="InterPro" id="IPR038606">
    <property type="entry name" value="To_sf"/>
</dbReference>
<dbReference type="Gene3D" id="2.60.40.150">
    <property type="entry name" value="C2 domain"/>
    <property type="match status" value="1"/>
</dbReference>
<dbReference type="PANTHER" id="PTHR10336">
    <property type="entry name" value="PHOSPHOINOSITIDE-SPECIFIC PHOSPHOLIPASE C FAMILY PROTEIN"/>
    <property type="match status" value="1"/>
</dbReference>
<dbReference type="PRINTS" id="PR00390">
    <property type="entry name" value="PHPHLIPASEC"/>
</dbReference>
<dbReference type="InterPro" id="IPR001711">
    <property type="entry name" value="PLipase_C_Pinositol-sp_Y"/>
</dbReference>
<dbReference type="PANTHER" id="PTHR10336:SF36">
    <property type="entry name" value="1-PHOSPHATIDYLINOSITOL 4,5-BISPHOSPHATE PHOSPHODIESTERASE BETA-4"/>
    <property type="match status" value="1"/>
</dbReference>
<evidence type="ECO:0000259" key="9">
    <source>
        <dbReference type="PROSITE" id="PS50008"/>
    </source>
</evidence>
<evidence type="ECO:0000256" key="7">
    <source>
        <dbReference type="SAM" id="MobiDB-lite"/>
    </source>
</evidence>
<keyword evidence="8" id="KW-0732">Signal</keyword>
<evidence type="ECO:0000256" key="4">
    <source>
        <dbReference type="ARBA" id="ARBA00023098"/>
    </source>
</evidence>
<dbReference type="OrthoDB" id="269822at2759"/>
<dbReference type="Pfam" id="PF00387">
    <property type="entry name" value="PI-PLC-Y"/>
    <property type="match status" value="1"/>
</dbReference>
<dbReference type="Pfam" id="PF06585">
    <property type="entry name" value="JHBP"/>
    <property type="match status" value="1"/>
</dbReference>
<dbReference type="InterPro" id="IPR035892">
    <property type="entry name" value="C2_domain_sf"/>
</dbReference>
<evidence type="ECO:0000256" key="3">
    <source>
        <dbReference type="ARBA" id="ARBA00022963"/>
    </source>
</evidence>
<dbReference type="EMBL" id="CAJPEX010000198">
    <property type="protein sequence ID" value="CAG0914190.1"/>
    <property type="molecule type" value="Genomic_DNA"/>
</dbReference>
<dbReference type="InterPro" id="IPR017946">
    <property type="entry name" value="PLC-like_Pdiesterase_TIM-brl"/>
</dbReference>
<dbReference type="CDD" id="cd13361">
    <property type="entry name" value="PH_PLC_beta"/>
    <property type="match status" value="1"/>
</dbReference>
<organism evidence="10">
    <name type="scientific">Notodromas monacha</name>
    <dbReference type="NCBI Taxonomy" id="399045"/>
    <lineage>
        <taxon>Eukaryota</taxon>
        <taxon>Metazoa</taxon>
        <taxon>Ecdysozoa</taxon>
        <taxon>Arthropoda</taxon>
        <taxon>Crustacea</taxon>
        <taxon>Oligostraca</taxon>
        <taxon>Ostracoda</taxon>
        <taxon>Podocopa</taxon>
        <taxon>Podocopida</taxon>
        <taxon>Cypridocopina</taxon>
        <taxon>Cypridoidea</taxon>
        <taxon>Cyprididae</taxon>
        <taxon>Notodromas</taxon>
    </lineage>
</organism>
<dbReference type="Pfam" id="PF17787">
    <property type="entry name" value="PH_14"/>
    <property type="match status" value="1"/>
</dbReference>
<keyword evidence="5" id="KW-0807">Transducer</keyword>
<dbReference type="GO" id="GO:0016042">
    <property type="term" value="P:lipid catabolic process"/>
    <property type="evidence" value="ECO:0007669"/>
    <property type="project" value="UniProtKB-KW"/>
</dbReference>
<dbReference type="EC" id="3.1.4.11" evidence="1 6"/>
<dbReference type="CDD" id="cd08591">
    <property type="entry name" value="PI-PLCc_beta"/>
    <property type="match status" value="1"/>
</dbReference>
<dbReference type="SMART" id="SM00148">
    <property type="entry name" value="PLCXc"/>
    <property type="match status" value="1"/>
</dbReference>
<dbReference type="Gene3D" id="3.15.10.30">
    <property type="entry name" value="Haemolymph juvenile hormone binding protein"/>
    <property type="match status" value="1"/>
</dbReference>
<dbReference type="GO" id="GO:0004435">
    <property type="term" value="F:phosphatidylinositol-4,5-bisphosphate phospholipase C activity"/>
    <property type="evidence" value="ECO:0007669"/>
    <property type="project" value="UniProtKB-EC"/>
</dbReference>
<dbReference type="SUPFAM" id="SSF50729">
    <property type="entry name" value="PH domain-like"/>
    <property type="match status" value="1"/>
</dbReference>
<dbReference type="SUPFAM" id="SSF51695">
    <property type="entry name" value="PLC-like phosphodiesterases"/>
    <property type="match status" value="1"/>
</dbReference>
<evidence type="ECO:0000256" key="6">
    <source>
        <dbReference type="RuleBase" id="RU361133"/>
    </source>
</evidence>
<dbReference type="InterPro" id="IPR001192">
    <property type="entry name" value="PI-PLC_fam"/>
</dbReference>
<sequence length="1560" mass="176547">MWYSWTVFYFLIPICLSGPVLDGPYGKDLLACRENWLAVSKSPRRLEDCATKFFFAVKPHMQSSRGIPELNIPSVNPLALDEYRMGTDASLQGTLKEFKIYNITDSFIPERVKFSYDEQNKVMSLNIFAPLITGSSVYDMTINFGSLLGQAEAFEGLRTTGSSFVTIEDADVKLKVHFRTKKNGELAVSKSDCDLDVRSANMRFKSDKPDDPVGIMLNNLAKGEIGRVLVLDTSPPLSKQLALISTGLIFLLVTVSLECKGASVIGPKIEGAQEIKIDSIGSLENQFFPHRIYEESSIESRQESNVKEIPEALKVNIEENRLDQTVNDKGRTIYNVMGIRNEGPQGTFVMEDIYAFLERIWNPLTENLLQPLFQFLQLLVLAPFFARRAPDTINYAPNPLQRFNQDYIDEYPTVIGTVRQTELQESTQEAQESQSSVANWARVATGLVALEARQDDEPDVAGNVATLFNTMSMFLASVSELIQLINDIATIPENFRPNSTEANTELPFVIIETEDLVQETSTVTTKKPIEHMNIGGLSVDYISDSQVIYEDDGNAFQPHNAEKDAQPDIELDCTVKVDEYGFFVFWKSEGKEGQSVELTHVSDVKIGIPAKDSRLANQLSSRNEAYESKNVSLTYGFDFVNLSAVNFVTKSAEEAKFWKEQLLTLAHNSKVSHVCPLLALKKHWMRLRMSCDPDGKIPVRAVSKTFASGKTEKLVYQTLSDLGLPSDKNDGIPPDDFTFEKFHKIYGTICPRNDIEELFRSISDGKETITLAQFVEFMNEKQRDPRLNEILYPLYSEKRAREIIADYEEEEELKAKDELSKAGLIKYLMSDENAPVFLDKLDIYMDMDQPMSHYYINSSHNTYLIGRQFGAKSSTEIYRQVLLSGCRCVELDAWDGKGQDEEPIVTHGKAMCTEVLFKDCIQAIAETAFVESDYPVILSFENHCCLNQQYKLAKYCEEYFGDHLLKQPLPSNPLEKGVPLPSPNQLKRKILIKNKRLNPEVEKQELELWQAGQLKVDEVKEDAGDVNAPSDKDAGAEASGKADPVPGANYSGSSAVCHPYLSTMISYCQASKFQGFDVAEKNDIHYKMSSFAESAGLGYLKSQAIEFVNYNKRQFSRIYPKGTRADSSNYLPQIFWNAGCQMVSLNFQTSDLPMQLNQGKFEYNGNCGYLLKPDFMRRPDRTFDPFAETPVDGVIAARCSVQVVLPDLAVLRFGVYDENGKLLGQRILPLDGLQAGYRHIPLRTESNCPLSLPMLFCNIDLKIYIPEGLGDFMDALSDPRAFLSAQEKRTQQMKAMGIEESDISTADLKLGQSSSEGGKVTGQQSKPDEMTFEQLTALTFAEDKTYAKLIKKQTKELEAMQKRQTKERAALQKTQNAAYEKMAKSCKNKEKAHEDESFCELIKSHIERWTEMCESHQNEESSLKQAHVKQQEEALIKLFEIAQIGQMKQLEVKHDKDNKEMRARQAKVSVETAKEVANDKGMKNKAEKDRLMKERTANNTKKFIEERKTAAIQQDKEKTKLEKTHKEQVEKVQVEKKQDLTFYSFSQMERDMEPQYLFYM</sequence>
<dbReference type="FunFam" id="3.20.20.190:FF:000039">
    <property type="entry name" value="Phosphoinositide phospholipase C"/>
    <property type="match status" value="1"/>
</dbReference>
<proteinExistence type="predicted"/>
<feature type="domain" description="PI-PLC Y-box" evidence="9">
    <location>
        <begin position="1061"/>
        <end position="1177"/>
    </location>
</feature>
<keyword evidence="2 6" id="KW-0378">Hydrolase</keyword>
<dbReference type="InterPro" id="IPR011992">
    <property type="entry name" value="EF-hand-dom_pair"/>
</dbReference>
<dbReference type="SMART" id="SM00149">
    <property type="entry name" value="PLCYc"/>
    <property type="match status" value="1"/>
</dbReference>
<dbReference type="Proteomes" id="UP000678499">
    <property type="component" value="Unassembled WGS sequence"/>
</dbReference>
<dbReference type="GO" id="GO:0051209">
    <property type="term" value="P:release of sequestered calcium ion into cytosol"/>
    <property type="evidence" value="ECO:0007669"/>
    <property type="project" value="TreeGrafter"/>
</dbReference>
<keyword evidence="4 6" id="KW-0443">Lipid metabolism</keyword>
<dbReference type="GO" id="GO:0048015">
    <property type="term" value="P:phosphatidylinositol-mediated signaling"/>
    <property type="evidence" value="ECO:0007669"/>
    <property type="project" value="TreeGrafter"/>
</dbReference>
<dbReference type="InterPro" id="IPR010562">
    <property type="entry name" value="Haemolymph_juvenile_hormone-bd"/>
</dbReference>
<dbReference type="Gene3D" id="2.30.29.240">
    <property type="match status" value="1"/>
</dbReference>
<dbReference type="InterPro" id="IPR000909">
    <property type="entry name" value="PLipase_C_PInositol-sp_X_dom"/>
</dbReference>
<evidence type="ECO:0000256" key="2">
    <source>
        <dbReference type="ARBA" id="ARBA00022801"/>
    </source>
</evidence>
<name>A0A7R9BGX7_9CRUS</name>
<dbReference type="Pfam" id="PF00388">
    <property type="entry name" value="PI-PLC-X"/>
    <property type="match status" value="1"/>
</dbReference>
<dbReference type="InterPro" id="IPR042531">
    <property type="entry name" value="PLC-beta_C_sf"/>
</dbReference>
<dbReference type="InterPro" id="IPR053945">
    <property type="entry name" value="PLCB1-4-like_EFh"/>
</dbReference>
<dbReference type="FunFam" id="1.10.238.10:FF:000024">
    <property type="entry name" value="1-phosphatidylinositol 4,5-bisphosphate phosphodiesterase"/>
    <property type="match status" value="1"/>
</dbReference>
<evidence type="ECO:0000256" key="8">
    <source>
        <dbReference type="SAM" id="SignalP"/>
    </source>
</evidence>
<dbReference type="InterPro" id="IPR037862">
    <property type="entry name" value="PLC-beta_PH"/>
</dbReference>
<comment type="catalytic activity">
    <reaction evidence="6">
        <text>a 1,2-diacyl-sn-glycero-3-phospho-(1D-myo-inositol-4,5-bisphosphate) + H2O = 1D-myo-inositol 1,4,5-trisphosphate + a 1,2-diacyl-sn-glycerol + H(+)</text>
        <dbReference type="Rhea" id="RHEA:33179"/>
        <dbReference type="ChEBI" id="CHEBI:15377"/>
        <dbReference type="ChEBI" id="CHEBI:15378"/>
        <dbReference type="ChEBI" id="CHEBI:17815"/>
        <dbReference type="ChEBI" id="CHEBI:58456"/>
        <dbReference type="ChEBI" id="CHEBI:203600"/>
        <dbReference type="EC" id="3.1.4.11"/>
    </reaction>
</comment>
<gene>
    <name evidence="10" type="ORF">NMOB1V02_LOCUS1896</name>
</gene>
<dbReference type="SUPFAM" id="SSF47473">
    <property type="entry name" value="EF-hand"/>
    <property type="match status" value="1"/>
</dbReference>
<feature type="chain" id="PRO_5036209999" description="Phosphoinositide phospholipase C" evidence="8">
    <location>
        <begin position="18"/>
        <end position="1560"/>
    </location>
</feature>
<dbReference type="SUPFAM" id="SSF49562">
    <property type="entry name" value="C2 domain (Calcium/lipid-binding domain, CaLB)"/>
    <property type="match status" value="1"/>
</dbReference>
<accession>A0A7R9BGX7</accession>
<keyword evidence="11" id="KW-1185">Reference proteome</keyword>
<feature type="signal peptide" evidence="8">
    <location>
        <begin position="1"/>
        <end position="17"/>
    </location>
</feature>
<evidence type="ECO:0000256" key="5">
    <source>
        <dbReference type="ARBA" id="ARBA00023224"/>
    </source>
</evidence>
<reference evidence="10" key="1">
    <citation type="submission" date="2020-11" db="EMBL/GenBank/DDBJ databases">
        <authorList>
            <person name="Tran Van P."/>
        </authorList>
    </citation>
    <scope>NUCLEOTIDE SEQUENCE</scope>
</reference>
<dbReference type="PROSITE" id="PS50007">
    <property type="entry name" value="PIPLC_X_DOMAIN"/>
    <property type="match status" value="1"/>
</dbReference>
<protein>
    <recommendedName>
        <fullName evidence="1 6">Phosphoinositide phospholipase C</fullName>
        <ecNumber evidence="1 6">3.1.4.11</ecNumber>
    </recommendedName>
</protein>
<dbReference type="Gene3D" id="3.20.20.190">
    <property type="entry name" value="Phosphatidylinositol (PI) phosphodiesterase"/>
    <property type="match status" value="1"/>
</dbReference>
<dbReference type="GO" id="GO:0046488">
    <property type="term" value="P:phosphatidylinositol metabolic process"/>
    <property type="evidence" value="ECO:0007669"/>
    <property type="project" value="TreeGrafter"/>
</dbReference>
<dbReference type="EMBL" id="OA882235">
    <property type="protein sequence ID" value="CAD7274038.1"/>
    <property type="molecule type" value="Genomic_DNA"/>
</dbReference>
<dbReference type="Gene3D" id="1.20.1230.10">
    <property type="entry name" value="Phospholipase C beta, distal C-terminal domain"/>
    <property type="match status" value="1"/>
</dbReference>
<evidence type="ECO:0000256" key="1">
    <source>
        <dbReference type="ARBA" id="ARBA00012368"/>
    </source>
</evidence>
<dbReference type="CDD" id="cd00275">
    <property type="entry name" value="C2_PLC_like"/>
    <property type="match status" value="1"/>
</dbReference>
<dbReference type="Gene3D" id="1.10.238.10">
    <property type="entry name" value="EF-hand"/>
    <property type="match status" value="1"/>
</dbReference>
<evidence type="ECO:0000313" key="11">
    <source>
        <dbReference type="Proteomes" id="UP000678499"/>
    </source>
</evidence>
<dbReference type="Pfam" id="PF22631">
    <property type="entry name" value="PLCB1-4-like_EFh"/>
    <property type="match status" value="1"/>
</dbReference>
<dbReference type="SMART" id="SM00700">
    <property type="entry name" value="JHBP"/>
    <property type="match status" value="1"/>
</dbReference>
<evidence type="ECO:0000313" key="10">
    <source>
        <dbReference type="EMBL" id="CAD7274038.1"/>
    </source>
</evidence>
<keyword evidence="3 6" id="KW-0442">Lipid degradation</keyword>